<name>A0A066WQ85_TILAU</name>
<feature type="compositionally biased region" description="Basic and acidic residues" evidence="1">
    <location>
        <begin position="14"/>
        <end position="24"/>
    </location>
</feature>
<feature type="compositionally biased region" description="Acidic residues" evidence="1">
    <location>
        <begin position="380"/>
        <end position="389"/>
    </location>
</feature>
<feature type="compositionally biased region" description="Basic and acidic residues" evidence="1">
    <location>
        <begin position="390"/>
        <end position="412"/>
    </location>
</feature>
<feature type="compositionally biased region" description="Low complexity" evidence="1">
    <location>
        <begin position="244"/>
        <end position="261"/>
    </location>
</feature>
<accession>A0A066WQ85</accession>
<feature type="region of interest" description="Disordered" evidence="1">
    <location>
        <begin position="188"/>
        <end position="225"/>
    </location>
</feature>
<feature type="region of interest" description="Disordered" evidence="1">
    <location>
        <begin position="440"/>
        <end position="497"/>
    </location>
</feature>
<feature type="region of interest" description="Disordered" evidence="1">
    <location>
        <begin position="244"/>
        <end position="269"/>
    </location>
</feature>
<keyword evidence="3" id="KW-1185">Reference proteome</keyword>
<evidence type="ECO:0000313" key="3">
    <source>
        <dbReference type="Proteomes" id="UP000027361"/>
    </source>
</evidence>
<dbReference type="RefSeq" id="XP_013246008.1">
    <property type="nucleotide sequence ID" value="XM_013390554.1"/>
</dbReference>
<feature type="compositionally biased region" description="Polar residues" evidence="1">
    <location>
        <begin position="25"/>
        <end position="37"/>
    </location>
</feature>
<organism evidence="2 3">
    <name type="scientific">Tilletiaria anomala (strain ATCC 24038 / CBS 436.72 / UBC 951)</name>
    <dbReference type="NCBI Taxonomy" id="1037660"/>
    <lineage>
        <taxon>Eukaryota</taxon>
        <taxon>Fungi</taxon>
        <taxon>Dikarya</taxon>
        <taxon>Basidiomycota</taxon>
        <taxon>Ustilaginomycotina</taxon>
        <taxon>Exobasidiomycetes</taxon>
        <taxon>Georgefischeriales</taxon>
        <taxon>Tilletiariaceae</taxon>
        <taxon>Tilletiaria</taxon>
    </lineage>
</organism>
<gene>
    <name evidence="2" type="ORF">K437DRAFT_117988</name>
</gene>
<protein>
    <submittedName>
        <fullName evidence="2">Uncharacterized protein</fullName>
    </submittedName>
</protein>
<comment type="caution">
    <text evidence="2">The sequence shown here is derived from an EMBL/GenBank/DDBJ whole genome shotgun (WGS) entry which is preliminary data.</text>
</comment>
<dbReference type="AlphaFoldDB" id="A0A066WQ85"/>
<proteinExistence type="predicted"/>
<feature type="compositionally biased region" description="Polar residues" evidence="1">
    <location>
        <begin position="200"/>
        <end position="210"/>
    </location>
</feature>
<feature type="region of interest" description="Disordered" evidence="1">
    <location>
        <begin position="373"/>
        <end position="412"/>
    </location>
</feature>
<sequence length="755" mass="81887">MDTSMRVTAISSKRQAEERLEREMSNPTAGESSSKGSMTLEARDELRVAGQGMSFSPSLEAHQQPSKALEAARHTHGTHGMDQENVVMPPDASGQLSTRGASDDFQGGALMSLPTAHGSLWAPKGKASSALLQSTQQPGYVHGLQTYVGGLQMSMSSTRTGLHEAEPFSASPSAFMDEDVARILQEELDKRSQKRKERSASPTAVMGTSASKDKGSKALSSKARGKQRRIDSYAFAALPLAASAPSSSSQTPCPETATAPAPKDDFVRNSGCQAVSSSLGTGTGTGTVHAHSSLSLGPWTANAMNSGIGLAPPERPVDSLFPLPKHVHDAKSTRDTAQRISYDVGAIQHAGRYDDGGKDSQEGEAAFADSAMHVNSTGNNDEEDEEDAIDRERQEERERELRQGRDATARSEDVELERLLRVAKREADLDLYKAFRRSTSLQAQQVQHAGSDARSRQSTRQHSADSVSSDQRGSASSGSTAREGSAPGALQAPSPPPLLTAAARRLQVRIENGLPAVSPGWHVPESGLQSSYVGGAGVGAGVSVNGSVSHTPRTSTIQSNAADTFYPSSSSVATNNSTASDARERAPQLLHQHALPLREEEGYVPLCSFPGGRIPEALKPRLRESLGLRPLDDILKEIQSRTAGSRHLRKRRRLDATVLIGAGSPTRLPPYRERLEYTVRASPATKPSQSISLPHRPRARLCRRLGTPWHAHRPRRSSMKWKMRWWGRNWGRRTPWRRRWWWCSMRQSRCPSLPC</sequence>
<evidence type="ECO:0000313" key="2">
    <source>
        <dbReference type="EMBL" id="KDN53169.1"/>
    </source>
</evidence>
<feature type="compositionally biased region" description="Polar residues" evidence="1">
    <location>
        <begin position="1"/>
        <end position="13"/>
    </location>
</feature>
<dbReference type="EMBL" id="JMSN01000004">
    <property type="protein sequence ID" value="KDN53169.1"/>
    <property type="molecule type" value="Genomic_DNA"/>
</dbReference>
<evidence type="ECO:0000256" key="1">
    <source>
        <dbReference type="SAM" id="MobiDB-lite"/>
    </source>
</evidence>
<dbReference type="GeneID" id="25261354"/>
<dbReference type="InParanoid" id="A0A066WQ85"/>
<dbReference type="HOGENOM" id="CLU_368887_0_0_1"/>
<reference evidence="2 3" key="1">
    <citation type="submission" date="2014-05" db="EMBL/GenBank/DDBJ databases">
        <title>Draft genome sequence of a rare smut relative, Tilletiaria anomala UBC 951.</title>
        <authorList>
            <consortium name="DOE Joint Genome Institute"/>
            <person name="Toome M."/>
            <person name="Kuo A."/>
            <person name="Henrissat B."/>
            <person name="Lipzen A."/>
            <person name="Tritt A."/>
            <person name="Yoshinaga Y."/>
            <person name="Zane M."/>
            <person name="Barry K."/>
            <person name="Grigoriev I.V."/>
            <person name="Spatafora J.W."/>
            <person name="Aimea M.C."/>
        </authorList>
    </citation>
    <scope>NUCLEOTIDE SEQUENCE [LARGE SCALE GENOMIC DNA]</scope>
    <source>
        <strain evidence="2 3">UBC 951</strain>
    </source>
</reference>
<feature type="region of interest" description="Disordered" evidence="1">
    <location>
        <begin position="1"/>
        <end position="39"/>
    </location>
</feature>
<feature type="compositionally biased region" description="Low complexity" evidence="1">
    <location>
        <begin position="465"/>
        <end position="492"/>
    </location>
</feature>
<dbReference type="Proteomes" id="UP000027361">
    <property type="component" value="Unassembled WGS sequence"/>
</dbReference>